<organism evidence="2 3">
    <name type="scientific">Chitinophaga parva</name>
    <dbReference type="NCBI Taxonomy" id="2169414"/>
    <lineage>
        <taxon>Bacteria</taxon>
        <taxon>Pseudomonadati</taxon>
        <taxon>Bacteroidota</taxon>
        <taxon>Chitinophagia</taxon>
        <taxon>Chitinophagales</taxon>
        <taxon>Chitinophagaceae</taxon>
        <taxon>Chitinophaga</taxon>
    </lineage>
</organism>
<accession>A0A2T7BG38</accession>
<sequence length="206" mass="22356">MLKDSTYHNAIGEAFTVTTFRYYLSNFSLTTSTGSVTPLPNTYFLVNEADSNSRTLLITGVPNDAYAALNFLVGVDSLTQAGGPKDGALDVVNGMYWSWNSGYINAKFEGTSPVSTAPGHILQFHIGGFQAPYNTIRSVSLPLAQPQVWAGGAHLVKATADLYRWFNVPNAISFAKFYGTMEPDADAVKVADNYQQMFTITSITTP</sequence>
<proteinExistence type="predicted"/>
<dbReference type="OrthoDB" id="1422031at2"/>
<evidence type="ECO:0000313" key="3">
    <source>
        <dbReference type="Proteomes" id="UP000244450"/>
    </source>
</evidence>
<gene>
    <name evidence="2" type="ORF">DCC81_13140</name>
</gene>
<dbReference type="EMBL" id="QCYK01000002">
    <property type="protein sequence ID" value="PUZ25246.1"/>
    <property type="molecule type" value="Genomic_DNA"/>
</dbReference>
<dbReference type="Pfam" id="PF20243">
    <property type="entry name" value="MbnP"/>
    <property type="match status" value="1"/>
</dbReference>
<protein>
    <recommendedName>
        <fullName evidence="1">Copper-binding protein MbnP-like domain-containing protein</fullName>
    </recommendedName>
</protein>
<dbReference type="InterPro" id="IPR046863">
    <property type="entry name" value="MbnP-like_dom"/>
</dbReference>
<dbReference type="AlphaFoldDB" id="A0A2T7BG38"/>
<dbReference type="Proteomes" id="UP000244450">
    <property type="component" value="Unassembled WGS sequence"/>
</dbReference>
<feature type="domain" description="Copper-binding protein MbnP-like" evidence="1">
    <location>
        <begin position="5"/>
        <end position="178"/>
    </location>
</feature>
<comment type="caution">
    <text evidence="2">The sequence shown here is derived from an EMBL/GenBank/DDBJ whole genome shotgun (WGS) entry which is preliminary data.</text>
</comment>
<evidence type="ECO:0000313" key="2">
    <source>
        <dbReference type="EMBL" id="PUZ25246.1"/>
    </source>
</evidence>
<reference evidence="2 3" key="1">
    <citation type="submission" date="2018-04" db="EMBL/GenBank/DDBJ databases">
        <title>Chitinophaga fuyangensis sp. nov., isolated from soil in a chemical factory.</title>
        <authorList>
            <person name="Chen K."/>
        </authorList>
    </citation>
    <scope>NUCLEOTIDE SEQUENCE [LARGE SCALE GENOMIC DNA]</scope>
    <source>
        <strain evidence="2 3">LY-1</strain>
    </source>
</reference>
<evidence type="ECO:0000259" key="1">
    <source>
        <dbReference type="Pfam" id="PF20243"/>
    </source>
</evidence>
<keyword evidence="3" id="KW-1185">Reference proteome</keyword>
<name>A0A2T7BG38_9BACT</name>